<accession>A0A917ECL8</accession>
<dbReference type="Proteomes" id="UP000635071">
    <property type="component" value="Unassembled WGS sequence"/>
</dbReference>
<sequence>MPSPILVISHTHDIHAIEVLGHLARRGADAVLFDTGRLPRETRLTIAHDPLHDWRGAAQFDGRTLDMAAIRAVWWRRPQPFAVHAELGGPADQGFAVAETHAAVSGLWSLLDARWINDPDADDRAARKAWQLKLARQTGLRIPRTCMTNDPDAARAFIAAEPGRVIYKAFSATEQLWRETRVLNADEAVGLDAVRYAPVIFQEFIAGTCDLRVTIVGSQVFAASITASAGAYEYDFRVSMGDVAIAAHDLPAPIERALLALMAALGLVYGAIDLRLTPGGDYVFLEINPAGQWLFVEHVTGQPIGAAIADVLVGWAV</sequence>
<organism evidence="3 4">
    <name type="scientific">Sandarakinorhabdus glacialis</name>
    <dbReference type="NCBI Taxonomy" id="1614636"/>
    <lineage>
        <taxon>Bacteria</taxon>
        <taxon>Pseudomonadati</taxon>
        <taxon>Pseudomonadota</taxon>
        <taxon>Alphaproteobacteria</taxon>
        <taxon>Sphingomonadales</taxon>
        <taxon>Sphingosinicellaceae</taxon>
        <taxon>Sandarakinorhabdus</taxon>
    </lineage>
</organism>
<dbReference type="InterPro" id="IPR011761">
    <property type="entry name" value="ATP-grasp"/>
</dbReference>
<dbReference type="Gene3D" id="3.30.470.20">
    <property type="entry name" value="ATP-grasp fold, B domain"/>
    <property type="match status" value="1"/>
</dbReference>
<evidence type="ECO:0000313" key="4">
    <source>
        <dbReference type="Proteomes" id="UP000635071"/>
    </source>
</evidence>
<reference evidence="3" key="1">
    <citation type="journal article" date="2014" name="Int. J. Syst. Evol. Microbiol.">
        <title>Complete genome sequence of Corynebacterium casei LMG S-19264T (=DSM 44701T), isolated from a smear-ripened cheese.</title>
        <authorList>
            <consortium name="US DOE Joint Genome Institute (JGI-PGF)"/>
            <person name="Walter F."/>
            <person name="Albersmeier A."/>
            <person name="Kalinowski J."/>
            <person name="Ruckert C."/>
        </authorList>
    </citation>
    <scope>NUCLEOTIDE SEQUENCE</scope>
    <source>
        <strain evidence="3">CGMCC 1.15519</strain>
    </source>
</reference>
<dbReference type="PROSITE" id="PS50975">
    <property type="entry name" value="ATP_GRASP"/>
    <property type="match status" value="1"/>
</dbReference>
<reference evidence="3" key="2">
    <citation type="submission" date="2020-09" db="EMBL/GenBank/DDBJ databases">
        <authorList>
            <person name="Sun Q."/>
            <person name="Zhou Y."/>
        </authorList>
    </citation>
    <scope>NUCLEOTIDE SEQUENCE</scope>
    <source>
        <strain evidence="3">CGMCC 1.15519</strain>
    </source>
</reference>
<dbReference type="EMBL" id="BMJM01000015">
    <property type="protein sequence ID" value="GGE20993.1"/>
    <property type="molecule type" value="Genomic_DNA"/>
</dbReference>
<dbReference type="Pfam" id="PF21068">
    <property type="entry name" value="ATPgraspMvdD"/>
    <property type="match status" value="1"/>
</dbReference>
<dbReference type="GO" id="GO:0005737">
    <property type="term" value="C:cytoplasm"/>
    <property type="evidence" value="ECO:0007669"/>
    <property type="project" value="TreeGrafter"/>
</dbReference>
<comment type="caution">
    <text evidence="3">The sequence shown here is derived from an EMBL/GenBank/DDBJ whole genome shotgun (WGS) entry which is preliminary data.</text>
</comment>
<evidence type="ECO:0000259" key="2">
    <source>
        <dbReference type="PROSITE" id="PS50975"/>
    </source>
</evidence>
<dbReference type="GO" id="GO:0018169">
    <property type="term" value="F:ribosomal S6-glutamic acid ligase activity"/>
    <property type="evidence" value="ECO:0007669"/>
    <property type="project" value="TreeGrafter"/>
</dbReference>
<name>A0A917ECL8_9SPHN</name>
<dbReference type="RefSeq" id="WP_188764093.1">
    <property type="nucleotide sequence ID" value="NZ_BMJM01000015.1"/>
</dbReference>
<protein>
    <submittedName>
        <fullName evidence="3">ATP-grasp ribosomal peptide maturase</fullName>
    </submittedName>
</protein>
<evidence type="ECO:0000313" key="3">
    <source>
        <dbReference type="EMBL" id="GGE20993.1"/>
    </source>
</evidence>
<dbReference type="SUPFAM" id="SSF56059">
    <property type="entry name" value="Glutathione synthetase ATP-binding domain-like"/>
    <property type="match status" value="1"/>
</dbReference>
<proteinExistence type="predicted"/>
<dbReference type="PANTHER" id="PTHR21621:SF0">
    <property type="entry name" value="BETA-CITRYLGLUTAMATE SYNTHASE B-RELATED"/>
    <property type="match status" value="1"/>
</dbReference>
<dbReference type="PANTHER" id="PTHR21621">
    <property type="entry name" value="RIBOSOMAL PROTEIN S6 MODIFICATION PROTEIN"/>
    <property type="match status" value="1"/>
</dbReference>
<keyword evidence="4" id="KW-1185">Reference proteome</keyword>
<dbReference type="Pfam" id="PF08443">
    <property type="entry name" value="RimK"/>
    <property type="match status" value="1"/>
</dbReference>
<dbReference type="InterPro" id="IPR013651">
    <property type="entry name" value="ATP-grasp_RimK-type"/>
</dbReference>
<dbReference type="AlphaFoldDB" id="A0A917ECL8"/>
<keyword evidence="1" id="KW-0547">Nucleotide-binding</keyword>
<feature type="domain" description="ATP-grasp" evidence="2">
    <location>
        <begin position="132"/>
        <end position="313"/>
    </location>
</feature>
<evidence type="ECO:0000256" key="1">
    <source>
        <dbReference type="PROSITE-ProRule" id="PRU00409"/>
    </source>
</evidence>
<keyword evidence="1" id="KW-0067">ATP-binding</keyword>
<dbReference type="InterPro" id="IPR048936">
    <property type="entry name" value="MvdD-like_ATPgrasp"/>
</dbReference>
<dbReference type="GO" id="GO:0046872">
    <property type="term" value="F:metal ion binding"/>
    <property type="evidence" value="ECO:0007669"/>
    <property type="project" value="InterPro"/>
</dbReference>
<gene>
    <name evidence="3" type="ORF">GCM10011529_29510</name>
</gene>
<dbReference type="GO" id="GO:0005524">
    <property type="term" value="F:ATP binding"/>
    <property type="evidence" value="ECO:0007669"/>
    <property type="project" value="UniProtKB-UniRule"/>
</dbReference>
<dbReference type="GO" id="GO:0009432">
    <property type="term" value="P:SOS response"/>
    <property type="evidence" value="ECO:0007669"/>
    <property type="project" value="TreeGrafter"/>
</dbReference>